<keyword evidence="3" id="KW-1185">Reference proteome</keyword>
<dbReference type="Proteomes" id="UP001174694">
    <property type="component" value="Unassembled WGS sequence"/>
</dbReference>
<dbReference type="InterPro" id="IPR036237">
    <property type="entry name" value="Xyl_isomerase-like_sf"/>
</dbReference>
<dbReference type="InterPro" id="IPR013022">
    <property type="entry name" value="Xyl_isomerase-like_TIM-brl"/>
</dbReference>
<dbReference type="PANTHER" id="PTHR12110:SF57">
    <property type="entry name" value="DIOXYGENASE, PUTATIVE-RELATED"/>
    <property type="match status" value="1"/>
</dbReference>
<dbReference type="Pfam" id="PF01261">
    <property type="entry name" value="AP_endonuc_2"/>
    <property type="match status" value="1"/>
</dbReference>
<evidence type="ECO:0000313" key="3">
    <source>
        <dbReference type="Proteomes" id="UP001174694"/>
    </source>
</evidence>
<proteinExistence type="predicted"/>
<evidence type="ECO:0000259" key="1">
    <source>
        <dbReference type="Pfam" id="PF01261"/>
    </source>
</evidence>
<reference evidence="2" key="1">
    <citation type="submission" date="2022-07" db="EMBL/GenBank/DDBJ databases">
        <title>Fungi with potential for degradation of polypropylene.</title>
        <authorList>
            <person name="Gostincar C."/>
        </authorList>
    </citation>
    <scope>NUCLEOTIDE SEQUENCE</scope>
    <source>
        <strain evidence="2">EXF-13308</strain>
    </source>
</reference>
<feature type="domain" description="Xylose isomerase-like TIM barrel" evidence="1">
    <location>
        <begin position="25"/>
        <end position="318"/>
    </location>
</feature>
<dbReference type="EMBL" id="JANBVO010000016">
    <property type="protein sequence ID" value="KAJ9144588.1"/>
    <property type="molecule type" value="Genomic_DNA"/>
</dbReference>
<dbReference type="Gene3D" id="3.20.20.150">
    <property type="entry name" value="Divalent-metal-dependent TIM barrel enzymes"/>
    <property type="match status" value="1"/>
</dbReference>
<dbReference type="SUPFAM" id="SSF51658">
    <property type="entry name" value="Xylose isomerase-like"/>
    <property type="match status" value="1"/>
</dbReference>
<comment type="caution">
    <text evidence="2">The sequence shown here is derived from an EMBL/GenBank/DDBJ whole genome shotgun (WGS) entry which is preliminary data.</text>
</comment>
<gene>
    <name evidence="2" type="ORF">NKR23_g5803</name>
</gene>
<dbReference type="PANTHER" id="PTHR12110">
    <property type="entry name" value="HYDROXYPYRUVATE ISOMERASE"/>
    <property type="match status" value="1"/>
</dbReference>
<accession>A0AA38RSJ3</accession>
<evidence type="ECO:0000313" key="2">
    <source>
        <dbReference type="EMBL" id="KAJ9144588.1"/>
    </source>
</evidence>
<protein>
    <submittedName>
        <fullName evidence="2">3-dehydroshikimate dehydratase</fullName>
    </submittedName>
</protein>
<dbReference type="AlphaFoldDB" id="A0AA38RSJ3"/>
<organism evidence="2 3">
    <name type="scientific">Pleurostoma richardsiae</name>
    <dbReference type="NCBI Taxonomy" id="41990"/>
    <lineage>
        <taxon>Eukaryota</taxon>
        <taxon>Fungi</taxon>
        <taxon>Dikarya</taxon>
        <taxon>Ascomycota</taxon>
        <taxon>Pezizomycotina</taxon>
        <taxon>Sordariomycetes</taxon>
        <taxon>Sordariomycetidae</taxon>
        <taxon>Calosphaeriales</taxon>
        <taxon>Pleurostomataceae</taxon>
        <taxon>Pleurostoma</taxon>
    </lineage>
</organism>
<name>A0AA38RSJ3_9PEZI</name>
<dbReference type="InterPro" id="IPR050312">
    <property type="entry name" value="IolE/XylAMocC-like"/>
</dbReference>
<sequence>MTYQSAIMSASLGRAWLHDFDYKVEQTAKAGFKGIEIFYEDLDYLGRKLAGNDSPTPDQLLEAASHCHAVCEKNGLRIIGLQPFLFYDGLKDRDQHARLIEKMKLWLQIVKQLHTDTIQIPANFLPAEQLTGDLDVIAADLRQLADMGAAESPVVRFAYENLCWSTYVDTWEKLWDVVQRVDRPNFGACLDTFNIAGRVWADPASPTGKTPNADADLKSSLERMVQEVDVNKVFYIQVVDAERLASPLLPGHEFHVEGNPPRMSWSRNARTFLYEEDRGAYLPSEDVAKTIIFGLGYKGFVSMELFSRTMAEKGQHVPDEHAQRGIKAWNKFVERLQLQ</sequence>